<sequence>MFPAEQDLNPNRSLVFHMEGVLLRSCSVFPYFMLVAFEAGGPLRAFVLLLLYPLLCLVGRKIGMKIMVFVSFVGLKEETFRIGSTVLPKFFLEDTGNEGFDMVNKYCGRKVGVSEMPRVMVERFLRDYLRVEGVVGKELKVISGHFTGLMEEKNTGFGGVFSSSDIGLCCFKNQKLFSQCEEVHLVNEGEKRNWEALPREKHPRELIFHDGRLAFRPTPIATLFMFMWIPMGLLLMVIRILAAFLLPYKLSVSIQYFTGITGTSSGLNRVDTKGKQGGTLFVCNHRTLIDPIYVSFFLMRSVTAVTYSISRITELVSPIKTVRLTRNREKDSELVEQELRRSDLVICPEGTTCREPYLLRFSPLFAEMTKEIVPAAVDFQVSMFYGTTAAGFKVLDPVFLLMNPSIHCSVTFLGRLPESETCQVGGRSKFEVANHVQGEIAKALGFKSNKHQFQTIPLPVIVASSEKIFHLDINNPKPKIVFIILIAQACNGKEGGKGCETQRGRRKGRGERGFKYFRVVL</sequence>
<keyword evidence="8" id="KW-0594">Phospholipid biosynthesis</keyword>
<evidence type="ECO:0000256" key="7">
    <source>
        <dbReference type="ARBA" id="ARBA00023136"/>
    </source>
</evidence>
<evidence type="ECO:0000256" key="1">
    <source>
        <dbReference type="ARBA" id="ARBA00004141"/>
    </source>
</evidence>
<keyword evidence="10" id="KW-0012">Acyltransferase</keyword>
<dbReference type="SMART" id="SM00563">
    <property type="entry name" value="PlsC"/>
    <property type="match status" value="1"/>
</dbReference>
<evidence type="ECO:0000256" key="2">
    <source>
        <dbReference type="ARBA" id="ARBA00007937"/>
    </source>
</evidence>
<keyword evidence="3" id="KW-0444">Lipid biosynthesis</keyword>
<dbReference type="GO" id="GO:0090447">
    <property type="term" value="F:glycerol-3-phosphate 2-O-acyltransferase activity"/>
    <property type="evidence" value="ECO:0007669"/>
    <property type="project" value="TreeGrafter"/>
</dbReference>
<comment type="subcellular location">
    <subcellularLocation>
        <location evidence="1">Membrane</location>
        <topology evidence="1">Multi-pass membrane protein</topology>
    </subcellularLocation>
</comment>
<evidence type="ECO:0000256" key="4">
    <source>
        <dbReference type="ARBA" id="ARBA00022679"/>
    </source>
</evidence>
<accession>A0AAV5IT63</accession>
<dbReference type="GO" id="GO:0016020">
    <property type="term" value="C:membrane"/>
    <property type="evidence" value="ECO:0007669"/>
    <property type="project" value="UniProtKB-SubCell"/>
</dbReference>
<keyword evidence="4" id="KW-0808">Transferase</keyword>
<evidence type="ECO:0000256" key="6">
    <source>
        <dbReference type="ARBA" id="ARBA00022989"/>
    </source>
</evidence>
<organism evidence="13 14">
    <name type="scientific">Rubroshorea leprosula</name>
    <dbReference type="NCBI Taxonomy" id="152421"/>
    <lineage>
        <taxon>Eukaryota</taxon>
        <taxon>Viridiplantae</taxon>
        <taxon>Streptophyta</taxon>
        <taxon>Embryophyta</taxon>
        <taxon>Tracheophyta</taxon>
        <taxon>Spermatophyta</taxon>
        <taxon>Magnoliopsida</taxon>
        <taxon>eudicotyledons</taxon>
        <taxon>Gunneridae</taxon>
        <taxon>Pentapetalae</taxon>
        <taxon>rosids</taxon>
        <taxon>malvids</taxon>
        <taxon>Malvales</taxon>
        <taxon>Dipterocarpaceae</taxon>
        <taxon>Rubroshorea</taxon>
    </lineage>
</organism>
<dbReference type="InterPro" id="IPR056462">
    <property type="entry name" value="HAD_RAM2/GPAT1-8"/>
</dbReference>
<keyword evidence="7 11" id="KW-0472">Membrane</keyword>
<dbReference type="Proteomes" id="UP001054252">
    <property type="component" value="Unassembled WGS sequence"/>
</dbReference>
<keyword evidence="8" id="KW-0443">Lipid metabolism</keyword>
<dbReference type="PANTHER" id="PTHR15486:SF60">
    <property type="entry name" value="GLYCEROL-3-PHOSPHATE ACYLTRANSFERASE 3-RELATED"/>
    <property type="match status" value="1"/>
</dbReference>
<dbReference type="EMBL" id="BPVZ01000017">
    <property type="protein sequence ID" value="GKV01419.1"/>
    <property type="molecule type" value="Genomic_DNA"/>
</dbReference>
<keyword evidence="6 11" id="KW-1133">Transmembrane helix</keyword>
<dbReference type="GO" id="GO:0008654">
    <property type="term" value="P:phospholipid biosynthetic process"/>
    <property type="evidence" value="ECO:0007669"/>
    <property type="project" value="UniProtKB-KW"/>
</dbReference>
<evidence type="ECO:0000256" key="5">
    <source>
        <dbReference type="ARBA" id="ARBA00022692"/>
    </source>
</evidence>
<comment type="similarity">
    <text evidence="2">Belongs to the GPAT/DAPAT family.</text>
</comment>
<feature type="transmembrane region" description="Helical" evidence="11">
    <location>
        <begin position="43"/>
        <end position="59"/>
    </location>
</feature>
<feature type="transmembrane region" description="Helical" evidence="11">
    <location>
        <begin position="21"/>
        <end position="37"/>
    </location>
</feature>
<proteinExistence type="inferred from homology"/>
<keyword evidence="5 11" id="KW-0812">Transmembrane</keyword>
<dbReference type="SUPFAM" id="SSF69593">
    <property type="entry name" value="Glycerol-3-phosphate (1)-acyltransferase"/>
    <property type="match status" value="1"/>
</dbReference>
<keyword evidence="9" id="KW-1208">Phospholipid metabolism</keyword>
<evidence type="ECO:0000256" key="9">
    <source>
        <dbReference type="ARBA" id="ARBA00023264"/>
    </source>
</evidence>
<gene>
    <name evidence="13" type="ORF">SLEP1_g13973</name>
</gene>
<evidence type="ECO:0000256" key="10">
    <source>
        <dbReference type="ARBA" id="ARBA00023315"/>
    </source>
</evidence>
<comment type="caution">
    <text evidence="13">The sequence shown here is derived from an EMBL/GenBank/DDBJ whole genome shotgun (WGS) entry which is preliminary data.</text>
</comment>
<name>A0AAV5IT63_9ROSI</name>
<dbReference type="PANTHER" id="PTHR15486">
    <property type="entry name" value="ANCIENT UBIQUITOUS PROTEIN"/>
    <property type="match status" value="1"/>
</dbReference>
<evidence type="ECO:0000313" key="13">
    <source>
        <dbReference type="EMBL" id="GKV01419.1"/>
    </source>
</evidence>
<reference evidence="13 14" key="1">
    <citation type="journal article" date="2021" name="Commun. Biol.">
        <title>The genome of Shorea leprosula (Dipterocarpaceae) highlights the ecological relevance of drought in aseasonal tropical rainforests.</title>
        <authorList>
            <person name="Ng K.K.S."/>
            <person name="Kobayashi M.J."/>
            <person name="Fawcett J.A."/>
            <person name="Hatakeyama M."/>
            <person name="Paape T."/>
            <person name="Ng C.H."/>
            <person name="Ang C.C."/>
            <person name="Tnah L.H."/>
            <person name="Lee C.T."/>
            <person name="Nishiyama T."/>
            <person name="Sese J."/>
            <person name="O'Brien M.J."/>
            <person name="Copetti D."/>
            <person name="Mohd Noor M.I."/>
            <person name="Ong R.C."/>
            <person name="Putra M."/>
            <person name="Sireger I.Z."/>
            <person name="Indrioko S."/>
            <person name="Kosugi Y."/>
            <person name="Izuno A."/>
            <person name="Isagi Y."/>
            <person name="Lee S.L."/>
            <person name="Shimizu K.K."/>
        </authorList>
    </citation>
    <scope>NUCLEOTIDE SEQUENCE [LARGE SCALE GENOMIC DNA]</scope>
    <source>
        <strain evidence="13">214</strain>
    </source>
</reference>
<dbReference type="GO" id="GO:0010143">
    <property type="term" value="P:cutin biosynthetic process"/>
    <property type="evidence" value="ECO:0007669"/>
    <property type="project" value="TreeGrafter"/>
</dbReference>
<evidence type="ECO:0000256" key="8">
    <source>
        <dbReference type="ARBA" id="ARBA00023209"/>
    </source>
</evidence>
<dbReference type="GO" id="GO:0016791">
    <property type="term" value="F:phosphatase activity"/>
    <property type="evidence" value="ECO:0007669"/>
    <property type="project" value="TreeGrafter"/>
</dbReference>
<feature type="transmembrane region" description="Helical" evidence="11">
    <location>
        <begin position="220"/>
        <end position="246"/>
    </location>
</feature>
<dbReference type="AlphaFoldDB" id="A0AAV5IT63"/>
<feature type="domain" description="Phospholipid/glycerol acyltransferase" evidence="12">
    <location>
        <begin position="279"/>
        <end position="380"/>
    </location>
</feature>
<protein>
    <recommendedName>
        <fullName evidence="12">Phospholipid/glycerol acyltransferase domain-containing protein</fullName>
    </recommendedName>
</protein>
<dbReference type="InterPro" id="IPR002123">
    <property type="entry name" value="Plipid/glycerol_acylTrfase"/>
</dbReference>
<evidence type="ECO:0000256" key="3">
    <source>
        <dbReference type="ARBA" id="ARBA00022516"/>
    </source>
</evidence>
<keyword evidence="14" id="KW-1185">Reference proteome</keyword>
<dbReference type="Pfam" id="PF23270">
    <property type="entry name" value="HAD_RAM2_N"/>
    <property type="match status" value="1"/>
</dbReference>
<evidence type="ECO:0000313" key="14">
    <source>
        <dbReference type="Proteomes" id="UP001054252"/>
    </source>
</evidence>
<dbReference type="Pfam" id="PF01553">
    <property type="entry name" value="Acyltransferase"/>
    <property type="match status" value="1"/>
</dbReference>
<evidence type="ECO:0000256" key="11">
    <source>
        <dbReference type="SAM" id="Phobius"/>
    </source>
</evidence>
<evidence type="ECO:0000259" key="12">
    <source>
        <dbReference type="SMART" id="SM00563"/>
    </source>
</evidence>